<dbReference type="GO" id="GO:0046983">
    <property type="term" value="F:protein dimerization activity"/>
    <property type="evidence" value="ECO:0007669"/>
    <property type="project" value="InterPro"/>
</dbReference>
<comment type="caution">
    <text evidence="18">The sequence shown here is derived from an EMBL/GenBank/DDBJ whole genome shotgun (WGS) entry which is preliminary data.</text>
</comment>
<evidence type="ECO:0000256" key="13">
    <source>
        <dbReference type="ARBA" id="ARBA00024827"/>
    </source>
</evidence>
<dbReference type="GO" id="GO:0005737">
    <property type="term" value="C:cytoplasm"/>
    <property type="evidence" value="ECO:0007669"/>
    <property type="project" value="UniProtKB-SubCell"/>
</dbReference>
<keyword evidence="12" id="KW-0411">Iron-sulfur</keyword>
<name>A0A7W7H0B1_9ACTN</name>
<evidence type="ECO:0000256" key="1">
    <source>
        <dbReference type="ARBA" id="ARBA00000085"/>
    </source>
</evidence>
<evidence type="ECO:0000256" key="15">
    <source>
        <dbReference type="SAM" id="Phobius"/>
    </source>
</evidence>
<dbReference type="Pfam" id="PF07730">
    <property type="entry name" value="HisKA_3"/>
    <property type="match status" value="1"/>
</dbReference>
<evidence type="ECO:0000256" key="5">
    <source>
        <dbReference type="ARBA" id="ARBA00017322"/>
    </source>
</evidence>
<dbReference type="InterPro" id="IPR004358">
    <property type="entry name" value="Sig_transdc_His_kin-like_C"/>
</dbReference>
<dbReference type="InterPro" id="IPR036890">
    <property type="entry name" value="HATPase_C_sf"/>
</dbReference>
<dbReference type="Gene3D" id="1.20.5.1930">
    <property type="match status" value="1"/>
</dbReference>
<keyword evidence="6" id="KW-0004">4Fe-4S</keyword>
<gene>
    <name evidence="18" type="ORF">BJY16_005070</name>
</gene>
<dbReference type="Proteomes" id="UP000546162">
    <property type="component" value="Unassembled WGS sequence"/>
</dbReference>
<feature type="transmembrane region" description="Helical" evidence="15">
    <location>
        <begin position="83"/>
        <end position="106"/>
    </location>
</feature>
<keyword evidence="15" id="KW-0812">Transmembrane</keyword>
<accession>A0A7W7H0B1</accession>
<evidence type="ECO:0000313" key="19">
    <source>
        <dbReference type="Proteomes" id="UP000546162"/>
    </source>
</evidence>
<keyword evidence="11" id="KW-0902">Two-component regulatory system</keyword>
<keyword evidence="19" id="KW-1185">Reference proteome</keyword>
<keyword evidence="7" id="KW-0963">Cytoplasm</keyword>
<keyword evidence="10" id="KW-0408">Iron</keyword>
<proteinExistence type="predicted"/>
<evidence type="ECO:0000256" key="14">
    <source>
        <dbReference type="ARBA" id="ARBA00030800"/>
    </source>
</evidence>
<evidence type="ECO:0000256" key="6">
    <source>
        <dbReference type="ARBA" id="ARBA00022485"/>
    </source>
</evidence>
<evidence type="ECO:0000256" key="12">
    <source>
        <dbReference type="ARBA" id="ARBA00023014"/>
    </source>
</evidence>
<feature type="transmembrane region" description="Helical" evidence="15">
    <location>
        <begin position="118"/>
        <end position="139"/>
    </location>
</feature>
<feature type="domain" description="Signal transduction histidine kinase subgroup 3 dimerisation and phosphoacceptor" evidence="17">
    <location>
        <begin position="164"/>
        <end position="230"/>
    </location>
</feature>
<dbReference type="EMBL" id="JACHNB010000001">
    <property type="protein sequence ID" value="MBB4741611.1"/>
    <property type="molecule type" value="Genomic_DNA"/>
</dbReference>
<feature type="transmembrane region" description="Helical" evidence="15">
    <location>
        <begin position="27"/>
        <end position="47"/>
    </location>
</feature>
<dbReference type="InterPro" id="IPR011712">
    <property type="entry name" value="Sig_transdc_His_kin_sub3_dim/P"/>
</dbReference>
<feature type="transmembrane region" description="Helical" evidence="15">
    <location>
        <begin position="59"/>
        <end position="77"/>
    </location>
</feature>
<comment type="catalytic activity">
    <reaction evidence="1">
        <text>ATP + protein L-histidine = ADP + protein N-phospho-L-histidine.</text>
        <dbReference type="EC" id="2.7.13.3"/>
    </reaction>
</comment>
<evidence type="ECO:0000256" key="3">
    <source>
        <dbReference type="ARBA" id="ARBA00004496"/>
    </source>
</evidence>
<organism evidence="18 19">
    <name type="scientific">Actinoplanes octamycinicus</name>
    <dbReference type="NCBI Taxonomy" id="135948"/>
    <lineage>
        <taxon>Bacteria</taxon>
        <taxon>Bacillati</taxon>
        <taxon>Actinomycetota</taxon>
        <taxon>Actinomycetes</taxon>
        <taxon>Micromonosporales</taxon>
        <taxon>Micromonosporaceae</taxon>
        <taxon>Actinoplanes</taxon>
    </lineage>
</organism>
<dbReference type="PRINTS" id="PR00344">
    <property type="entry name" value="BCTRLSENSOR"/>
</dbReference>
<keyword evidence="6" id="KW-0479">Metal-binding</keyword>
<evidence type="ECO:0000256" key="4">
    <source>
        <dbReference type="ARBA" id="ARBA00012438"/>
    </source>
</evidence>
<dbReference type="GO" id="GO:0000155">
    <property type="term" value="F:phosphorelay sensor kinase activity"/>
    <property type="evidence" value="ECO:0007669"/>
    <property type="project" value="InterPro"/>
</dbReference>
<dbReference type="AlphaFoldDB" id="A0A7W7H0B1"/>
<comment type="subcellular location">
    <subcellularLocation>
        <location evidence="3">Cytoplasm</location>
    </subcellularLocation>
</comment>
<evidence type="ECO:0000313" key="18">
    <source>
        <dbReference type="EMBL" id="MBB4741611.1"/>
    </source>
</evidence>
<dbReference type="InterPro" id="IPR050482">
    <property type="entry name" value="Sensor_HK_TwoCompSys"/>
</dbReference>
<dbReference type="GO" id="GO:0051539">
    <property type="term" value="F:4 iron, 4 sulfur cluster binding"/>
    <property type="evidence" value="ECO:0007669"/>
    <property type="project" value="UniProtKB-KW"/>
</dbReference>
<keyword evidence="8" id="KW-0808">Transferase</keyword>
<sequence length="356" mass="37814">MERFLWMLTAGAYGVLVLESVAHPNPWPAIVTGALFSALVILGSWWLPGRAAGWRAGYLVLQGVLGLLMFGAAHASWGGTLLLIVLVVQAVLLLPLPAAAVVAVAVPFGHVGMDWGAGLREGSGMLVAALFALVVTWLLRREQQTRLALAAANEQLAELATTRERNRVARDIHDGLGHYLTTLQMQIRAGRALLARDPDRADEMFARAEEQAREALSEVRRSVAALRAPRADAPLGERLQRLAREASESGPSTHLEVRGQPRDLSPQVEEALFRAAQEGLTNVRRHAHASRAHVLLDYAPAQVRVVVGDDGSGGPPGESGGFGLTGLRERVAELGGAVALDSVPGQGSTLTVTAPA</sequence>
<dbReference type="Pfam" id="PF02518">
    <property type="entry name" value="HATPase_c"/>
    <property type="match status" value="1"/>
</dbReference>
<comment type="function">
    <text evidence="13">Member of the two-component regulatory system NreB/NreC involved in the control of dissimilatory nitrate/nitrite reduction in response to oxygen. NreB functions as a direct oxygen sensor histidine kinase which is autophosphorylated, in the absence of oxygen, probably at the conserved histidine residue, and transfers its phosphate group probably to a conserved aspartate residue of NreC. NreB/NreC activates the expression of the nitrate (narGHJI) and nitrite (nir) reductase operons, as well as the putative nitrate transporter gene narT.</text>
</comment>
<evidence type="ECO:0000256" key="7">
    <source>
        <dbReference type="ARBA" id="ARBA00022490"/>
    </source>
</evidence>
<dbReference type="InterPro" id="IPR003594">
    <property type="entry name" value="HATPase_dom"/>
</dbReference>
<comment type="cofactor">
    <cofactor evidence="2">
        <name>[4Fe-4S] cluster</name>
        <dbReference type="ChEBI" id="CHEBI:49883"/>
    </cofactor>
</comment>
<evidence type="ECO:0000256" key="8">
    <source>
        <dbReference type="ARBA" id="ARBA00022679"/>
    </source>
</evidence>
<keyword evidence="15" id="KW-1133">Transmembrane helix</keyword>
<keyword evidence="9 18" id="KW-0418">Kinase</keyword>
<evidence type="ECO:0000256" key="11">
    <source>
        <dbReference type="ARBA" id="ARBA00023012"/>
    </source>
</evidence>
<dbReference type="CDD" id="cd16917">
    <property type="entry name" value="HATPase_UhpB-NarQ-NarX-like"/>
    <property type="match status" value="1"/>
</dbReference>
<dbReference type="RefSeq" id="WP_203758926.1">
    <property type="nucleotide sequence ID" value="NZ_BAABFG010000005.1"/>
</dbReference>
<evidence type="ECO:0000256" key="2">
    <source>
        <dbReference type="ARBA" id="ARBA00001966"/>
    </source>
</evidence>
<evidence type="ECO:0000256" key="9">
    <source>
        <dbReference type="ARBA" id="ARBA00022777"/>
    </source>
</evidence>
<evidence type="ECO:0000256" key="10">
    <source>
        <dbReference type="ARBA" id="ARBA00023004"/>
    </source>
</evidence>
<feature type="domain" description="Histidine kinase/HSP90-like ATPase" evidence="16">
    <location>
        <begin position="268"/>
        <end position="355"/>
    </location>
</feature>
<reference evidence="18 19" key="1">
    <citation type="submission" date="2020-08" db="EMBL/GenBank/DDBJ databases">
        <title>Sequencing the genomes of 1000 actinobacteria strains.</title>
        <authorList>
            <person name="Klenk H.-P."/>
        </authorList>
    </citation>
    <scope>NUCLEOTIDE SEQUENCE [LARGE SCALE GENOMIC DNA]</scope>
    <source>
        <strain evidence="18 19">DSM 45809</strain>
    </source>
</reference>
<protein>
    <recommendedName>
        <fullName evidence="5">Oxygen sensor histidine kinase NreB</fullName>
        <ecNumber evidence="4">2.7.13.3</ecNumber>
    </recommendedName>
    <alternativeName>
        <fullName evidence="14">Nitrogen regulation protein B</fullName>
    </alternativeName>
</protein>
<evidence type="ECO:0000259" key="16">
    <source>
        <dbReference type="Pfam" id="PF02518"/>
    </source>
</evidence>
<dbReference type="Gene3D" id="3.30.565.10">
    <property type="entry name" value="Histidine kinase-like ATPase, C-terminal domain"/>
    <property type="match status" value="1"/>
</dbReference>
<dbReference type="SUPFAM" id="SSF55874">
    <property type="entry name" value="ATPase domain of HSP90 chaperone/DNA topoisomerase II/histidine kinase"/>
    <property type="match status" value="1"/>
</dbReference>
<evidence type="ECO:0000259" key="17">
    <source>
        <dbReference type="Pfam" id="PF07730"/>
    </source>
</evidence>
<keyword evidence="15" id="KW-0472">Membrane</keyword>
<dbReference type="PANTHER" id="PTHR24421">
    <property type="entry name" value="NITRATE/NITRITE SENSOR PROTEIN NARX-RELATED"/>
    <property type="match status" value="1"/>
</dbReference>
<dbReference type="GO" id="GO:0016020">
    <property type="term" value="C:membrane"/>
    <property type="evidence" value="ECO:0007669"/>
    <property type="project" value="InterPro"/>
</dbReference>
<dbReference type="EC" id="2.7.13.3" evidence="4"/>